<feature type="transmembrane region" description="Helical" evidence="1">
    <location>
        <begin position="148"/>
        <end position="167"/>
    </location>
</feature>
<proteinExistence type="predicted"/>
<comment type="caution">
    <text evidence="4">The sequence shown here is derived from an EMBL/GenBank/DDBJ whole genome shotgun (WGS) entry which is preliminary data.</text>
</comment>
<evidence type="ECO:0000256" key="2">
    <source>
        <dbReference type="SAM" id="SignalP"/>
    </source>
</evidence>
<dbReference type="PANTHER" id="PTHR48136">
    <property type="entry name" value="RUBREDOXIN-LIKE SUPERFAMILY PROTEIN"/>
    <property type="match status" value="1"/>
</dbReference>
<dbReference type="InterPro" id="IPR024934">
    <property type="entry name" value="Rubredoxin-like_dom"/>
</dbReference>
<name>A0ABP0R6M6_9DINO</name>
<evidence type="ECO:0000259" key="3">
    <source>
        <dbReference type="PROSITE" id="PS50903"/>
    </source>
</evidence>
<dbReference type="EMBL" id="CAXAMN010025583">
    <property type="protein sequence ID" value="CAK9096227.1"/>
    <property type="molecule type" value="Genomic_DNA"/>
</dbReference>
<accession>A0ABP0R6M6</accession>
<keyword evidence="1" id="KW-0812">Transmembrane</keyword>
<dbReference type="SUPFAM" id="SSF57802">
    <property type="entry name" value="Rubredoxin-like"/>
    <property type="match status" value="1"/>
</dbReference>
<feature type="chain" id="PRO_5045194549" description="Rubredoxin-like domain-containing protein" evidence="2">
    <location>
        <begin position="34"/>
        <end position="168"/>
    </location>
</feature>
<dbReference type="PROSITE" id="PS51257">
    <property type="entry name" value="PROKAR_LIPOPROTEIN"/>
    <property type="match status" value="1"/>
</dbReference>
<dbReference type="Gene3D" id="2.20.28.10">
    <property type="match status" value="1"/>
</dbReference>
<keyword evidence="2" id="KW-0732">Signal</keyword>
<feature type="domain" description="Rubredoxin-like" evidence="3">
    <location>
        <begin position="89"/>
        <end position="132"/>
    </location>
</feature>
<keyword evidence="1" id="KW-1133">Transmembrane helix</keyword>
<evidence type="ECO:0000313" key="4">
    <source>
        <dbReference type="EMBL" id="CAK9096227.1"/>
    </source>
</evidence>
<gene>
    <name evidence="4" type="ORF">CCMP2556_LOCUS45768</name>
</gene>
<feature type="signal peptide" evidence="2">
    <location>
        <begin position="1"/>
        <end position="33"/>
    </location>
</feature>
<keyword evidence="1" id="KW-0472">Membrane</keyword>
<sequence length="168" mass="17526">MAMVGPRALPCLTALLLAGCAFSLLSPARTVRATVTSAGPRGGAAPAGVTGSGSSSASLASAAVLLCGAASLARRRDQVVCRAGKQYWEGEWICADCGYIYNERAFGMKFEDLGQGFKCPQCAAPRRRFARKLGDKIGTTLDGGDTPILIFTAVCLLIVLAIAYYSLQ</sequence>
<organism evidence="4 5">
    <name type="scientific">Durusdinium trenchii</name>
    <dbReference type="NCBI Taxonomy" id="1381693"/>
    <lineage>
        <taxon>Eukaryota</taxon>
        <taxon>Sar</taxon>
        <taxon>Alveolata</taxon>
        <taxon>Dinophyceae</taxon>
        <taxon>Suessiales</taxon>
        <taxon>Symbiodiniaceae</taxon>
        <taxon>Durusdinium</taxon>
    </lineage>
</organism>
<dbReference type="Proteomes" id="UP001642484">
    <property type="component" value="Unassembled WGS sequence"/>
</dbReference>
<protein>
    <recommendedName>
        <fullName evidence="3">Rubredoxin-like domain-containing protein</fullName>
    </recommendedName>
</protein>
<keyword evidence="5" id="KW-1185">Reference proteome</keyword>
<evidence type="ECO:0000256" key="1">
    <source>
        <dbReference type="SAM" id="Phobius"/>
    </source>
</evidence>
<dbReference type="PROSITE" id="PS50903">
    <property type="entry name" value="RUBREDOXIN_LIKE"/>
    <property type="match status" value="1"/>
</dbReference>
<dbReference type="PANTHER" id="PTHR48136:SF1">
    <property type="entry name" value="RUBREDOXIN-LIKE SUPERFAMILY PROTEIN"/>
    <property type="match status" value="1"/>
</dbReference>
<evidence type="ECO:0000313" key="5">
    <source>
        <dbReference type="Proteomes" id="UP001642484"/>
    </source>
</evidence>
<reference evidence="4 5" key="1">
    <citation type="submission" date="2024-02" db="EMBL/GenBank/DDBJ databases">
        <authorList>
            <person name="Chen Y."/>
            <person name="Shah S."/>
            <person name="Dougan E. K."/>
            <person name="Thang M."/>
            <person name="Chan C."/>
        </authorList>
    </citation>
    <scope>NUCLEOTIDE SEQUENCE [LARGE SCALE GENOMIC DNA]</scope>
</reference>